<accession>A0A081A2M2</accession>
<proteinExistence type="predicted"/>
<sequence>MRVSCLILLFGTLLIAAPNAVDSINDSVTSRRLRQHPDDEQRTISKFVRNIKDLPAKRNWTKAEKLVEKGVSFDTLYKKTKIHPEILYQIMGLQELSKKGWLTKTLNPFLIQQLKRHKTYENRWIKENGPL</sequence>
<name>A0A081A2M2_PHYNI</name>
<protein>
    <recommendedName>
        <fullName evidence="4">RxLR effector protein</fullName>
    </recommendedName>
</protein>
<feature type="chain" id="PRO_5001753704" description="RxLR effector protein" evidence="1">
    <location>
        <begin position="24"/>
        <end position="131"/>
    </location>
</feature>
<keyword evidence="1" id="KW-0732">Signal</keyword>
<comment type="caution">
    <text evidence="2">The sequence shown here is derived from an EMBL/GenBank/DDBJ whole genome shotgun (WGS) entry which is preliminary data.</text>
</comment>
<evidence type="ECO:0000313" key="2">
    <source>
        <dbReference type="EMBL" id="ETO73133.1"/>
    </source>
</evidence>
<dbReference type="EMBL" id="ANJA01001957">
    <property type="protein sequence ID" value="ETO73133.1"/>
    <property type="molecule type" value="Genomic_DNA"/>
</dbReference>
<reference evidence="2 3" key="1">
    <citation type="submission" date="2013-11" db="EMBL/GenBank/DDBJ databases">
        <title>The Genome Sequence of Phytophthora parasitica P1976.</title>
        <authorList>
            <consortium name="The Broad Institute Genomics Platform"/>
            <person name="Russ C."/>
            <person name="Tyler B."/>
            <person name="Panabieres F."/>
            <person name="Shan W."/>
            <person name="Tripathy S."/>
            <person name="Grunwald N."/>
            <person name="Machado M."/>
            <person name="Johnson C.S."/>
            <person name="Walker B."/>
            <person name="Young S."/>
            <person name="Zeng Q."/>
            <person name="Gargeya S."/>
            <person name="Fitzgerald M."/>
            <person name="Haas B."/>
            <person name="Abouelleil A."/>
            <person name="Allen A.W."/>
            <person name="Alvarado L."/>
            <person name="Arachchi H.M."/>
            <person name="Berlin A.M."/>
            <person name="Chapman S.B."/>
            <person name="Gainer-Dewar J."/>
            <person name="Goldberg J."/>
            <person name="Griggs A."/>
            <person name="Gujja S."/>
            <person name="Hansen M."/>
            <person name="Howarth C."/>
            <person name="Imamovic A."/>
            <person name="Ireland A."/>
            <person name="Larimer J."/>
            <person name="McCowan C."/>
            <person name="Murphy C."/>
            <person name="Pearson M."/>
            <person name="Poon T.W."/>
            <person name="Priest M."/>
            <person name="Roberts A."/>
            <person name="Saif S."/>
            <person name="Shea T."/>
            <person name="Sisk P."/>
            <person name="Sykes S."/>
            <person name="Wortman J."/>
            <person name="Nusbaum C."/>
            <person name="Birren B."/>
        </authorList>
    </citation>
    <scope>NUCLEOTIDE SEQUENCE [LARGE SCALE GENOMIC DNA]</scope>
    <source>
        <strain evidence="2 3">P1976</strain>
    </source>
</reference>
<dbReference type="OrthoDB" id="125302at2759"/>
<gene>
    <name evidence="2" type="ORF">F444_10901</name>
</gene>
<evidence type="ECO:0000256" key="1">
    <source>
        <dbReference type="SAM" id="SignalP"/>
    </source>
</evidence>
<organism evidence="2 3">
    <name type="scientific">Phytophthora nicotianae P1976</name>
    <dbReference type="NCBI Taxonomy" id="1317066"/>
    <lineage>
        <taxon>Eukaryota</taxon>
        <taxon>Sar</taxon>
        <taxon>Stramenopiles</taxon>
        <taxon>Oomycota</taxon>
        <taxon>Peronosporomycetes</taxon>
        <taxon>Peronosporales</taxon>
        <taxon>Peronosporaceae</taxon>
        <taxon>Phytophthora</taxon>
    </lineage>
</organism>
<feature type="signal peptide" evidence="1">
    <location>
        <begin position="1"/>
        <end position="23"/>
    </location>
</feature>
<evidence type="ECO:0000313" key="3">
    <source>
        <dbReference type="Proteomes" id="UP000028582"/>
    </source>
</evidence>
<dbReference type="Proteomes" id="UP000028582">
    <property type="component" value="Unassembled WGS sequence"/>
</dbReference>
<evidence type="ECO:0008006" key="4">
    <source>
        <dbReference type="Google" id="ProtNLM"/>
    </source>
</evidence>
<dbReference type="AlphaFoldDB" id="A0A081A2M2"/>